<feature type="chain" id="PRO_5004586775" evidence="1">
    <location>
        <begin position="30"/>
        <end position="59"/>
    </location>
</feature>
<organism evidence="2">
    <name type="scientific">Lychas buchari</name>
    <dbReference type="NCBI Taxonomy" id="1330406"/>
    <lineage>
        <taxon>Eukaryota</taxon>
        <taxon>Metazoa</taxon>
        <taxon>Ecdysozoa</taxon>
        <taxon>Arthropoda</taxon>
        <taxon>Chelicerata</taxon>
        <taxon>Arachnida</taxon>
        <taxon>Scorpiones</taxon>
        <taxon>Buthida</taxon>
        <taxon>Buthoidea</taxon>
        <taxon>Buthidae</taxon>
        <taxon>Lychas</taxon>
    </lineage>
</organism>
<feature type="signal peptide" evidence="1">
    <location>
        <begin position="1"/>
        <end position="29"/>
    </location>
</feature>
<dbReference type="EMBL" id="GALL01000017">
    <property type="protein sequence ID" value="JAA98109.1"/>
    <property type="molecule type" value="mRNA"/>
</dbReference>
<reference evidence="2" key="1">
    <citation type="journal article" date="2013" name="Toxins">
        <title>Evolution stings: the origin and diversification of scorpion toxin peptide scaffolds.</title>
        <authorList>
            <person name="Sunagar K."/>
            <person name="Undheim E.A."/>
            <person name="Chan A.H."/>
            <person name="Koludarov I."/>
            <person name="Munoz-Gomez S.A."/>
            <person name="Antunes A."/>
            <person name="Fry B.G."/>
        </authorList>
    </citation>
    <scope>NUCLEOTIDE SEQUENCE</scope>
    <source>
        <tissue evidence="2">Telson venom gland</tissue>
    </source>
</reference>
<dbReference type="AlphaFoldDB" id="T1DEM2"/>
<accession>T1DEM2</accession>
<evidence type="ECO:0000256" key="1">
    <source>
        <dbReference type="SAM" id="SignalP"/>
    </source>
</evidence>
<proteinExistence type="evidence at transcript level"/>
<keyword evidence="1" id="KW-0732">Signal</keyword>
<name>T1DEM2_9SCOR</name>
<evidence type="ECO:0000313" key="2">
    <source>
        <dbReference type="EMBL" id="JAA98109.1"/>
    </source>
</evidence>
<protein>
    <submittedName>
        <fullName evidence="2">CSab-Lyc-13</fullName>
    </submittedName>
</protein>
<sequence>MKSVCGILIILVVLTTMLTISTFPAVAGADCPISEAKKCVEKCGEKVKVCEPGVCQCSK</sequence>